<dbReference type="Gene3D" id="1.10.238.10">
    <property type="entry name" value="EF-hand"/>
    <property type="match status" value="1"/>
</dbReference>
<dbReference type="GO" id="GO:0008654">
    <property type="term" value="P:phospholipid biosynthetic process"/>
    <property type="evidence" value="ECO:0007669"/>
    <property type="project" value="UniProtKB-KW"/>
</dbReference>
<dbReference type="GO" id="GO:0008374">
    <property type="term" value="F:O-acyltransferase activity"/>
    <property type="evidence" value="ECO:0007669"/>
    <property type="project" value="InterPro"/>
</dbReference>
<evidence type="ECO:0000256" key="8">
    <source>
        <dbReference type="ARBA" id="ARBA00023098"/>
    </source>
</evidence>
<keyword evidence="8" id="KW-0443">Lipid metabolism</keyword>
<name>A0A7S3NR94_9STRA</name>
<dbReference type="AlphaFoldDB" id="A0A7S3NR94"/>
<keyword evidence="9 13" id="KW-0472">Membrane</keyword>
<feature type="transmembrane region" description="Helical" evidence="13">
    <location>
        <begin position="246"/>
        <end position="266"/>
    </location>
</feature>
<keyword evidence="5" id="KW-0808">Transferase</keyword>
<evidence type="ECO:0000256" key="10">
    <source>
        <dbReference type="ARBA" id="ARBA00023209"/>
    </source>
</evidence>
<dbReference type="InterPro" id="IPR002048">
    <property type="entry name" value="EF_hand_dom"/>
</dbReference>
<evidence type="ECO:0000313" key="15">
    <source>
        <dbReference type="EMBL" id="CAE0374203.1"/>
    </source>
</evidence>
<feature type="transmembrane region" description="Helical" evidence="13">
    <location>
        <begin position="123"/>
        <end position="150"/>
    </location>
</feature>
<keyword evidence="10" id="KW-0594">Phospholipid biosynthesis</keyword>
<dbReference type="SUPFAM" id="SSF47473">
    <property type="entry name" value="EF-hand"/>
    <property type="match status" value="1"/>
</dbReference>
<comment type="subcellular location">
    <subcellularLocation>
        <location evidence="1">Membrane</location>
    </subcellularLocation>
</comment>
<comment type="similarity">
    <text evidence="3">Belongs to the 1-acyl-sn-glycerol-3-phosphate acyltransferase family.</text>
</comment>
<feature type="transmembrane region" description="Helical" evidence="13">
    <location>
        <begin position="21"/>
        <end position="39"/>
    </location>
</feature>
<feature type="transmembrane region" description="Helical" evidence="13">
    <location>
        <begin position="278"/>
        <end position="297"/>
    </location>
</feature>
<feature type="domain" description="EF-hand" evidence="14">
    <location>
        <begin position="507"/>
        <end position="542"/>
    </location>
</feature>
<dbReference type="PROSITE" id="PS50222">
    <property type="entry name" value="EF_HAND_2"/>
    <property type="match status" value="1"/>
</dbReference>
<evidence type="ECO:0000256" key="12">
    <source>
        <dbReference type="ARBA" id="ARBA00023315"/>
    </source>
</evidence>
<keyword evidence="7 13" id="KW-1133">Transmembrane helix</keyword>
<evidence type="ECO:0000256" key="7">
    <source>
        <dbReference type="ARBA" id="ARBA00022989"/>
    </source>
</evidence>
<comment type="pathway">
    <text evidence="2">Lipid metabolism; phospholipid metabolism.</text>
</comment>
<keyword evidence="12" id="KW-0012">Acyltransferase</keyword>
<accession>A0A7S3NR94</accession>
<keyword evidence="4" id="KW-0444">Lipid biosynthesis</keyword>
<keyword evidence="6 13" id="KW-0812">Transmembrane</keyword>
<dbReference type="PANTHER" id="PTHR23063">
    <property type="entry name" value="PHOSPHOLIPID ACYLTRANSFERASE"/>
    <property type="match status" value="1"/>
</dbReference>
<evidence type="ECO:0000256" key="9">
    <source>
        <dbReference type="ARBA" id="ARBA00023136"/>
    </source>
</evidence>
<evidence type="ECO:0000256" key="5">
    <source>
        <dbReference type="ARBA" id="ARBA00022679"/>
    </source>
</evidence>
<dbReference type="GO" id="GO:0016020">
    <property type="term" value="C:membrane"/>
    <property type="evidence" value="ECO:0007669"/>
    <property type="project" value="UniProtKB-SubCell"/>
</dbReference>
<evidence type="ECO:0000256" key="13">
    <source>
        <dbReference type="SAM" id="Phobius"/>
    </source>
</evidence>
<keyword evidence="11" id="KW-1208">Phospholipid metabolism</keyword>
<evidence type="ECO:0000256" key="4">
    <source>
        <dbReference type="ARBA" id="ARBA00022516"/>
    </source>
</evidence>
<dbReference type="InterPro" id="IPR011992">
    <property type="entry name" value="EF-hand-dom_pair"/>
</dbReference>
<evidence type="ECO:0000259" key="14">
    <source>
        <dbReference type="PROSITE" id="PS50222"/>
    </source>
</evidence>
<evidence type="ECO:0000256" key="6">
    <source>
        <dbReference type="ARBA" id="ARBA00022692"/>
    </source>
</evidence>
<reference evidence="15" key="1">
    <citation type="submission" date="2021-01" db="EMBL/GenBank/DDBJ databases">
        <authorList>
            <person name="Corre E."/>
            <person name="Pelletier E."/>
            <person name="Niang G."/>
            <person name="Scheremetjew M."/>
            <person name="Finn R."/>
            <person name="Kale V."/>
            <person name="Holt S."/>
            <person name="Cochrane G."/>
            <person name="Meng A."/>
            <person name="Brown T."/>
            <person name="Cohen L."/>
        </authorList>
    </citation>
    <scope>NUCLEOTIDE SEQUENCE</scope>
    <source>
        <strain evidence="15">CCMP1510</strain>
    </source>
</reference>
<dbReference type="EMBL" id="HBIJ01022882">
    <property type="protein sequence ID" value="CAE0374203.1"/>
    <property type="molecule type" value="Transcribed_RNA"/>
</dbReference>
<proteinExistence type="inferred from homology"/>
<dbReference type="CDD" id="cd07991">
    <property type="entry name" value="LPLAT_LPCAT1-like"/>
    <property type="match status" value="1"/>
</dbReference>
<evidence type="ECO:0000256" key="2">
    <source>
        <dbReference type="ARBA" id="ARBA00005074"/>
    </source>
</evidence>
<sequence>MIEGIFLFACSWQRFGYESTLWYWLVTSIISWLLCGLFTRGRNEEFEELLNNHNEIETTCCIPSTVLPTLKESLPAPGVRRTASGSALEIFAETPRCEVNPWINATWRVTAAERIKMSILAPWLLPARIFLIIIAIIVAILFANLATLGWDGTNNVSMPSARKSLLERAWERFRRRRQRLLGKKRISPGGGVQTTVEEASPLTEERYDLEAYGSHLPPETMLEKNGSRKNIKGVLPDAITMPTWRLILGSPCLLCVRCALLGLGFWRVRSFGRLDKKARVVVCNHVSMIEPLLLLLVTRATPVASADFARLPGLGPVGRLYQLVWLDRSNVESRQAAVDAIRQRTVGADKDKWPPVLVFPEGTTLNGRALISFKTGAFQPGAIVQPVVATFPYRVICGLGLDCSWTTAGPQFGELCIRMILQPWNRLELRFLDPHHPTITEREDPQLFANNVRAAMATALRVPTTDHSWADMWLNLQSKRLGEPPHKTLVSLGALRNFLGGRIYARERAKRALECFARADTEKDGKLTLDQFRAALRADEVKAYITTNQIPTVSPDNCIDTRQLLDEKAIHALFSLLSRDTNSIDFFSFLVGFALLDDHDTERDNALRIVFELLDTSGEGVVSQSRVCALFAQVAASPTAHDYLPGRQPIKYSRAPSRDDTDFVDDDAFVRAASSQQDTFLNCEEFVSFVNTNRREFASLTFLQEEKQPES</sequence>
<dbReference type="InterPro" id="IPR045252">
    <property type="entry name" value="LPCAT1-like"/>
</dbReference>
<evidence type="ECO:0000256" key="11">
    <source>
        <dbReference type="ARBA" id="ARBA00023264"/>
    </source>
</evidence>
<protein>
    <recommendedName>
        <fullName evidence="14">EF-hand domain-containing protein</fullName>
    </recommendedName>
</protein>
<evidence type="ECO:0000256" key="1">
    <source>
        <dbReference type="ARBA" id="ARBA00004370"/>
    </source>
</evidence>
<dbReference type="SUPFAM" id="SSF69593">
    <property type="entry name" value="Glycerol-3-phosphate (1)-acyltransferase"/>
    <property type="match status" value="1"/>
</dbReference>
<evidence type="ECO:0000256" key="3">
    <source>
        <dbReference type="ARBA" id="ARBA00008655"/>
    </source>
</evidence>
<dbReference type="SMART" id="SM00563">
    <property type="entry name" value="PlsC"/>
    <property type="match status" value="1"/>
</dbReference>
<dbReference type="PANTHER" id="PTHR23063:SF52">
    <property type="entry name" value="LYSOPHOSPHATIDYLCHOLINE ACYLTRANSFERASE"/>
    <property type="match status" value="1"/>
</dbReference>
<dbReference type="Pfam" id="PF01553">
    <property type="entry name" value="Acyltransferase"/>
    <property type="match status" value="1"/>
</dbReference>
<organism evidence="15">
    <name type="scientific">Aureoumbra lagunensis</name>
    <dbReference type="NCBI Taxonomy" id="44058"/>
    <lineage>
        <taxon>Eukaryota</taxon>
        <taxon>Sar</taxon>
        <taxon>Stramenopiles</taxon>
        <taxon>Ochrophyta</taxon>
        <taxon>Pelagophyceae</taxon>
        <taxon>Pelagomonadales</taxon>
        <taxon>Aureoumbra</taxon>
    </lineage>
</organism>
<dbReference type="UniPathway" id="UPA00085"/>
<gene>
    <name evidence="15" type="ORF">ALAG00032_LOCUS15006</name>
</gene>
<dbReference type="GO" id="GO:0005509">
    <property type="term" value="F:calcium ion binding"/>
    <property type="evidence" value="ECO:0007669"/>
    <property type="project" value="InterPro"/>
</dbReference>
<dbReference type="InterPro" id="IPR002123">
    <property type="entry name" value="Plipid/glycerol_acylTrfase"/>
</dbReference>